<feature type="signal peptide" evidence="1">
    <location>
        <begin position="1"/>
        <end position="25"/>
    </location>
</feature>
<dbReference type="RefSeq" id="WP_145220410.1">
    <property type="nucleotide sequence ID" value="NZ_CP036269.1"/>
</dbReference>
<organism evidence="2 3">
    <name type="scientific">Gimesia alba</name>
    <dbReference type="NCBI Taxonomy" id="2527973"/>
    <lineage>
        <taxon>Bacteria</taxon>
        <taxon>Pseudomonadati</taxon>
        <taxon>Planctomycetota</taxon>
        <taxon>Planctomycetia</taxon>
        <taxon>Planctomycetales</taxon>
        <taxon>Planctomycetaceae</taxon>
        <taxon>Gimesia</taxon>
    </lineage>
</organism>
<accession>A0A517RLJ7</accession>
<sequence precursor="true">MSARKSLLLLLPFFGLLFSADVAWAVGFEIGQTKEELKLEYEISVVDHGTGRVTVNLTIADEGKLKPIESVWLNISSLDDPHRPDLSVSLATRKVDGKLHVRAHLKKELAERAQLQLKTWTNPRTGKQEPLTWFYYPISVAKLLKNQK</sequence>
<feature type="chain" id="PRO_5022207472" evidence="1">
    <location>
        <begin position="26"/>
        <end position="148"/>
    </location>
</feature>
<gene>
    <name evidence="2" type="ORF">Pan241w_48450</name>
</gene>
<name>A0A517RLJ7_9PLAN</name>
<dbReference type="Proteomes" id="UP000317171">
    <property type="component" value="Chromosome"/>
</dbReference>
<evidence type="ECO:0000313" key="2">
    <source>
        <dbReference type="EMBL" id="QDT44729.1"/>
    </source>
</evidence>
<evidence type="ECO:0000313" key="3">
    <source>
        <dbReference type="Proteomes" id="UP000317171"/>
    </source>
</evidence>
<dbReference type="OrthoDB" id="276647at2"/>
<evidence type="ECO:0000256" key="1">
    <source>
        <dbReference type="SAM" id="SignalP"/>
    </source>
</evidence>
<keyword evidence="3" id="KW-1185">Reference proteome</keyword>
<dbReference type="KEGG" id="gaz:Pan241w_48450"/>
<dbReference type="EMBL" id="CP036269">
    <property type="protein sequence ID" value="QDT44729.1"/>
    <property type="molecule type" value="Genomic_DNA"/>
</dbReference>
<reference evidence="2 3" key="1">
    <citation type="submission" date="2019-02" db="EMBL/GenBank/DDBJ databases">
        <title>Deep-cultivation of Planctomycetes and their phenomic and genomic characterization uncovers novel biology.</title>
        <authorList>
            <person name="Wiegand S."/>
            <person name="Jogler M."/>
            <person name="Boedeker C."/>
            <person name="Pinto D."/>
            <person name="Vollmers J."/>
            <person name="Rivas-Marin E."/>
            <person name="Kohn T."/>
            <person name="Peeters S.H."/>
            <person name="Heuer A."/>
            <person name="Rast P."/>
            <person name="Oberbeckmann S."/>
            <person name="Bunk B."/>
            <person name="Jeske O."/>
            <person name="Meyerdierks A."/>
            <person name="Storesund J.E."/>
            <person name="Kallscheuer N."/>
            <person name="Luecker S."/>
            <person name="Lage O.M."/>
            <person name="Pohl T."/>
            <person name="Merkel B.J."/>
            <person name="Hornburger P."/>
            <person name="Mueller R.-W."/>
            <person name="Bruemmer F."/>
            <person name="Labrenz M."/>
            <person name="Spormann A.M."/>
            <person name="Op den Camp H."/>
            <person name="Overmann J."/>
            <person name="Amann R."/>
            <person name="Jetten M.S.M."/>
            <person name="Mascher T."/>
            <person name="Medema M.H."/>
            <person name="Devos D.P."/>
            <person name="Kaster A.-K."/>
            <person name="Ovreas L."/>
            <person name="Rohde M."/>
            <person name="Galperin M.Y."/>
            <person name="Jogler C."/>
        </authorList>
    </citation>
    <scope>NUCLEOTIDE SEQUENCE [LARGE SCALE GENOMIC DNA]</scope>
    <source>
        <strain evidence="2 3">Pan241w</strain>
    </source>
</reference>
<proteinExistence type="predicted"/>
<keyword evidence="1" id="KW-0732">Signal</keyword>
<dbReference type="AlphaFoldDB" id="A0A517RLJ7"/>
<protein>
    <submittedName>
        <fullName evidence="2">Uncharacterized protein</fullName>
    </submittedName>
</protein>